<dbReference type="Pfam" id="PF13380">
    <property type="entry name" value="CoA_binding_2"/>
    <property type="match status" value="1"/>
</dbReference>
<evidence type="ECO:0000313" key="3">
    <source>
        <dbReference type="Proteomes" id="UP000774326"/>
    </source>
</evidence>
<proteinExistence type="predicted"/>
<dbReference type="PANTHER" id="PTHR33303">
    <property type="entry name" value="CYTOPLASMIC PROTEIN-RELATED"/>
    <property type="match status" value="1"/>
</dbReference>
<keyword evidence="3" id="KW-1185">Reference proteome</keyword>
<dbReference type="Gene3D" id="3.40.50.720">
    <property type="entry name" value="NAD(P)-binding Rossmann-like Domain"/>
    <property type="match status" value="1"/>
</dbReference>
<gene>
    <name evidence="2" type="ORF">WICPIJ_008499</name>
</gene>
<evidence type="ECO:0000259" key="1">
    <source>
        <dbReference type="Pfam" id="PF13380"/>
    </source>
</evidence>
<sequence length="160" mass="17855">MSQNPAQFFSKTRQYLVVGASSNPIKFGFRVLHWYCRHSLPVIPINPSSREIHDIQTSDNVHDAWNRIVKSGVNYDGLSISFITPPNVTRDVLQSIKNDDTQLSEKIKGVWFQPGSYDSKVLQLAQELGIGSVLAYGDCILVEGESLLREASDEEAAAKF</sequence>
<dbReference type="EMBL" id="JAEUBG010004843">
    <property type="protein sequence ID" value="KAH3679812.1"/>
    <property type="molecule type" value="Genomic_DNA"/>
</dbReference>
<feature type="domain" description="CoA-binding" evidence="1">
    <location>
        <begin position="13"/>
        <end position="144"/>
    </location>
</feature>
<dbReference type="PANTHER" id="PTHR33303:SF2">
    <property type="entry name" value="COA-BINDING DOMAIN-CONTAINING PROTEIN"/>
    <property type="match status" value="1"/>
</dbReference>
<dbReference type="SUPFAM" id="SSF51735">
    <property type="entry name" value="NAD(P)-binding Rossmann-fold domains"/>
    <property type="match status" value="1"/>
</dbReference>
<comment type="caution">
    <text evidence="2">The sequence shown here is derived from an EMBL/GenBank/DDBJ whole genome shotgun (WGS) entry which is preliminary data.</text>
</comment>
<accession>A0A9P8PY84</accession>
<protein>
    <recommendedName>
        <fullName evidence="1">CoA-binding domain-containing protein</fullName>
    </recommendedName>
</protein>
<reference evidence="2" key="1">
    <citation type="journal article" date="2021" name="Open Biol.">
        <title>Shared evolutionary footprints suggest mitochondrial oxidative damage underlies multiple complex I losses in fungi.</title>
        <authorList>
            <person name="Schikora-Tamarit M.A."/>
            <person name="Marcet-Houben M."/>
            <person name="Nosek J."/>
            <person name="Gabaldon T."/>
        </authorList>
    </citation>
    <scope>NUCLEOTIDE SEQUENCE</scope>
    <source>
        <strain evidence="2">CBS2887</strain>
    </source>
</reference>
<dbReference type="InterPro" id="IPR003781">
    <property type="entry name" value="CoA-bd"/>
</dbReference>
<dbReference type="Proteomes" id="UP000774326">
    <property type="component" value="Unassembled WGS sequence"/>
</dbReference>
<dbReference type="AlphaFoldDB" id="A0A9P8PY84"/>
<dbReference type="InterPro" id="IPR036291">
    <property type="entry name" value="NAD(P)-bd_dom_sf"/>
</dbReference>
<reference evidence="2" key="2">
    <citation type="submission" date="2021-01" db="EMBL/GenBank/DDBJ databases">
        <authorList>
            <person name="Schikora-Tamarit M.A."/>
        </authorList>
    </citation>
    <scope>NUCLEOTIDE SEQUENCE</scope>
    <source>
        <strain evidence="2">CBS2887</strain>
    </source>
</reference>
<organism evidence="2 3">
    <name type="scientific">Wickerhamomyces pijperi</name>
    <name type="common">Yeast</name>
    <name type="synonym">Pichia pijperi</name>
    <dbReference type="NCBI Taxonomy" id="599730"/>
    <lineage>
        <taxon>Eukaryota</taxon>
        <taxon>Fungi</taxon>
        <taxon>Dikarya</taxon>
        <taxon>Ascomycota</taxon>
        <taxon>Saccharomycotina</taxon>
        <taxon>Saccharomycetes</taxon>
        <taxon>Phaffomycetales</taxon>
        <taxon>Wickerhamomycetaceae</taxon>
        <taxon>Wickerhamomyces</taxon>
    </lineage>
</organism>
<dbReference type="OrthoDB" id="5138418at2759"/>
<evidence type="ECO:0000313" key="2">
    <source>
        <dbReference type="EMBL" id="KAH3679812.1"/>
    </source>
</evidence>
<name>A0A9P8PY84_WICPI</name>